<dbReference type="InterPro" id="IPR018620">
    <property type="entry name" value="Ubiquitin3-bd_protein_But2_C"/>
</dbReference>
<dbReference type="RefSeq" id="XP_008083496.1">
    <property type="nucleotide sequence ID" value="XM_008085305.1"/>
</dbReference>
<dbReference type="Pfam" id="PF09792">
    <property type="entry name" value="But2"/>
    <property type="match status" value="1"/>
</dbReference>
<evidence type="ECO:0000259" key="2">
    <source>
        <dbReference type="Pfam" id="PF09792"/>
    </source>
</evidence>
<dbReference type="Proteomes" id="UP000016922">
    <property type="component" value="Unassembled WGS sequence"/>
</dbReference>
<gene>
    <name evidence="4" type="ORF">GLAREA_00547</name>
</gene>
<evidence type="ECO:0000259" key="3">
    <source>
        <dbReference type="Pfam" id="PF22799"/>
    </source>
</evidence>
<dbReference type="OrthoDB" id="4657524at2759"/>
<dbReference type="STRING" id="1116229.S3CSI1"/>
<dbReference type="PANTHER" id="PTHR39613:SF1">
    <property type="entry name" value="ANCHORED CELL WALL PROTEIN, PUTATIVE (AFU_ORTHOLOGUE AFUA_4G08960)-RELATED"/>
    <property type="match status" value="1"/>
</dbReference>
<sequence length="378" mass="40204">MGLKSVALLSLACDVLAIAVPREAVPCTFSLTAVGMENGSIRQDTIGQPRIGGMYPKNTYIIENGSLKDSRGHTCIIAEGSSQLQCTAGLPNNTPFSLSDNNYVEHDRNSNWLACPADGPSNDGSSIIFSDAKQDKTGCYAVEILAGGFACAALGRPSSPGVSSTSSVDSPGSTTTIQGQITTHTTVTVTTAPYPTVETVVRAEASCPNDIRSGIFQYPHLIVPTSPQSPDHAFGNSYKAYISPTNTTLFNFDIPDQAPYLGTCGLVFQFPYRSQLAWHNEPTFYFSGLEQEVGSNGGLNFALLSGVADSSTTYNDIAPVDTNYGKTKIVPGNNYTIATFPCRAGTFTYEVSSVGGVEFNFYQDSRPYAVGLYIVPCS</sequence>
<name>S3CSI1_GLAL2</name>
<dbReference type="PANTHER" id="PTHR39613">
    <property type="entry name" value="ANCHORED CELL WALL PROTEIN, PUTATIVE (AFU_ORTHOLOGUE AFUA_4G08960)-RELATED"/>
    <property type="match status" value="1"/>
</dbReference>
<dbReference type="InterPro" id="IPR054508">
    <property type="entry name" value="PIR1-like_C"/>
</dbReference>
<organism evidence="4 5">
    <name type="scientific">Glarea lozoyensis (strain ATCC 20868 / MF5171)</name>
    <dbReference type="NCBI Taxonomy" id="1116229"/>
    <lineage>
        <taxon>Eukaryota</taxon>
        <taxon>Fungi</taxon>
        <taxon>Dikarya</taxon>
        <taxon>Ascomycota</taxon>
        <taxon>Pezizomycotina</taxon>
        <taxon>Leotiomycetes</taxon>
        <taxon>Helotiales</taxon>
        <taxon>Helotiaceae</taxon>
        <taxon>Glarea</taxon>
    </lineage>
</organism>
<evidence type="ECO:0000313" key="5">
    <source>
        <dbReference type="Proteomes" id="UP000016922"/>
    </source>
</evidence>
<dbReference type="Pfam" id="PF22799">
    <property type="entry name" value="PIR1-like_C"/>
    <property type="match status" value="1"/>
</dbReference>
<dbReference type="eggNOG" id="ENOG502RYJ6">
    <property type="taxonomic scope" value="Eukaryota"/>
</dbReference>
<dbReference type="KEGG" id="glz:GLAREA_00547"/>
<feature type="domain" description="Cell wall mannoprotein PIR1-like C-terminal" evidence="3">
    <location>
        <begin position="65"/>
        <end position="120"/>
    </location>
</feature>
<dbReference type="HOGENOM" id="CLU_033570_0_0_1"/>
<reference evidence="4 5" key="1">
    <citation type="journal article" date="2013" name="BMC Genomics">
        <title>Genomics-driven discovery of the pneumocandin biosynthetic gene cluster in the fungus Glarea lozoyensis.</title>
        <authorList>
            <person name="Chen L."/>
            <person name="Yue Q."/>
            <person name="Zhang X."/>
            <person name="Xiang M."/>
            <person name="Wang C."/>
            <person name="Li S."/>
            <person name="Che Y."/>
            <person name="Ortiz-Lopez F.J."/>
            <person name="Bills G.F."/>
            <person name="Liu X."/>
            <person name="An Z."/>
        </authorList>
    </citation>
    <scope>NUCLEOTIDE SEQUENCE [LARGE SCALE GENOMIC DNA]</scope>
    <source>
        <strain evidence="5">ATCC 20868 / MF5171</strain>
    </source>
</reference>
<evidence type="ECO:0000313" key="4">
    <source>
        <dbReference type="EMBL" id="EPE29387.1"/>
    </source>
</evidence>
<proteinExistence type="predicted"/>
<feature type="chain" id="PRO_5004507612" evidence="1">
    <location>
        <begin position="18"/>
        <end position="378"/>
    </location>
</feature>
<evidence type="ECO:0000256" key="1">
    <source>
        <dbReference type="SAM" id="SignalP"/>
    </source>
</evidence>
<accession>S3CSI1</accession>
<feature type="signal peptide" evidence="1">
    <location>
        <begin position="1"/>
        <end position="17"/>
    </location>
</feature>
<dbReference type="EMBL" id="KE145367">
    <property type="protein sequence ID" value="EPE29387.1"/>
    <property type="molecule type" value="Genomic_DNA"/>
</dbReference>
<dbReference type="AlphaFoldDB" id="S3CSI1"/>
<protein>
    <submittedName>
        <fullName evidence="4">Uncharacterized protein</fullName>
    </submittedName>
</protein>
<keyword evidence="1" id="KW-0732">Signal</keyword>
<dbReference type="GeneID" id="19459605"/>
<dbReference type="OMA" id="TTIGENR"/>
<keyword evidence="5" id="KW-1185">Reference proteome</keyword>
<feature type="domain" description="Ubiquitin 3 binding protein But2 C-terminal" evidence="2">
    <location>
        <begin position="217"/>
        <end position="367"/>
    </location>
</feature>